<feature type="chain" id="PRO_5003467134" evidence="12">
    <location>
        <begin position="21"/>
        <end position="391"/>
    </location>
</feature>
<keyword evidence="7" id="KW-0406">Ion transport</keyword>
<dbReference type="STRING" id="1008459.TASI_0479"/>
<dbReference type="GO" id="GO:0009279">
    <property type="term" value="C:cell outer membrane"/>
    <property type="evidence" value="ECO:0007669"/>
    <property type="project" value="UniProtKB-SubCell"/>
</dbReference>
<organism evidence="14 15">
    <name type="scientific">Taylorella asinigenitalis (strain MCE3)</name>
    <dbReference type="NCBI Taxonomy" id="1008459"/>
    <lineage>
        <taxon>Bacteria</taxon>
        <taxon>Pseudomonadati</taxon>
        <taxon>Pseudomonadota</taxon>
        <taxon>Betaproteobacteria</taxon>
        <taxon>Burkholderiales</taxon>
        <taxon>Alcaligenaceae</taxon>
        <taxon>Taylorella</taxon>
    </lineage>
</organism>
<evidence type="ECO:0000256" key="7">
    <source>
        <dbReference type="ARBA" id="ARBA00023065"/>
    </source>
</evidence>
<accession>G4QCX4</accession>
<comment type="subunit">
    <text evidence="2">Homotrimer.</text>
</comment>
<dbReference type="AlphaFoldDB" id="G4QCX4"/>
<dbReference type="EMBL" id="CP003059">
    <property type="protein sequence ID" value="AEP36254.1"/>
    <property type="molecule type" value="Genomic_DNA"/>
</dbReference>
<feature type="compositionally biased region" description="Polar residues" evidence="11">
    <location>
        <begin position="371"/>
        <end position="382"/>
    </location>
</feature>
<keyword evidence="15" id="KW-1185">Reference proteome</keyword>
<evidence type="ECO:0000256" key="1">
    <source>
        <dbReference type="ARBA" id="ARBA00004571"/>
    </source>
</evidence>
<keyword evidence="3" id="KW-0813">Transport</keyword>
<dbReference type="GO" id="GO:0015288">
    <property type="term" value="F:porin activity"/>
    <property type="evidence" value="ECO:0007669"/>
    <property type="project" value="UniProtKB-KW"/>
</dbReference>
<evidence type="ECO:0000313" key="14">
    <source>
        <dbReference type="EMBL" id="AEP36254.1"/>
    </source>
</evidence>
<evidence type="ECO:0000256" key="8">
    <source>
        <dbReference type="ARBA" id="ARBA00023114"/>
    </source>
</evidence>
<evidence type="ECO:0000256" key="5">
    <source>
        <dbReference type="ARBA" id="ARBA00022692"/>
    </source>
</evidence>
<dbReference type="PANTHER" id="PTHR34501:SF9">
    <property type="entry name" value="MAJOR OUTER MEMBRANE PROTEIN P.IA"/>
    <property type="match status" value="1"/>
</dbReference>
<dbReference type="InterPro" id="IPR050298">
    <property type="entry name" value="Gram-neg_bact_OMP"/>
</dbReference>
<dbReference type="RefSeq" id="WP_014111152.1">
    <property type="nucleotide sequence ID" value="NC_016043.1"/>
</dbReference>
<gene>
    <name evidence="14" type="ordered locus">TASI_0479</name>
</gene>
<feature type="domain" description="Porin" evidence="13">
    <location>
        <begin position="8"/>
        <end position="369"/>
    </location>
</feature>
<evidence type="ECO:0000256" key="4">
    <source>
        <dbReference type="ARBA" id="ARBA00022452"/>
    </source>
</evidence>
<protein>
    <submittedName>
        <fullName evidence="14">Outer membrane protein (Porin)</fullName>
    </submittedName>
</protein>
<reference evidence="14" key="2">
    <citation type="journal article" date="2012" name="PLoS ONE">
        <title>Genomic characterization of the taylorella genus.</title>
        <authorList>
            <person name="Hebert L."/>
            <person name="Moumen B."/>
            <person name="Pons N."/>
            <person name="Duquesne F."/>
            <person name="Breuil M.F."/>
            <person name="Goux D."/>
            <person name="Batto J.M."/>
            <person name="Laugier C."/>
            <person name="Renault P."/>
            <person name="Petry S."/>
        </authorList>
    </citation>
    <scope>NUCLEOTIDE SEQUENCE [LARGE SCALE GENOMIC DNA]</scope>
    <source>
        <strain evidence="14">MCE3</strain>
    </source>
</reference>
<dbReference type="PRINTS" id="PR00184">
    <property type="entry name" value="NEISSPPORIN"/>
</dbReference>
<dbReference type="InterPro" id="IPR033900">
    <property type="entry name" value="Gram_neg_porin_domain"/>
</dbReference>
<comment type="subcellular location">
    <subcellularLocation>
        <location evidence="1">Cell outer membrane</location>
        <topology evidence="1">Multi-pass membrane protein</topology>
    </subcellularLocation>
</comment>
<keyword evidence="6 12" id="KW-0732">Signal</keyword>
<dbReference type="SUPFAM" id="SSF56935">
    <property type="entry name" value="Porins"/>
    <property type="match status" value="1"/>
</dbReference>
<dbReference type="InterPro" id="IPR002299">
    <property type="entry name" value="Porin_Neis"/>
</dbReference>
<dbReference type="Proteomes" id="UP000009284">
    <property type="component" value="Chromosome"/>
</dbReference>
<dbReference type="OrthoDB" id="8520696at2"/>
<feature type="signal peptide" evidence="12">
    <location>
        <begin position="1"/>
        <end position="20"/>
    </location>
</feature>
<dbReference type="KEGG" id="tas:TASI_0479"/>
<sequence length="391" mass="41368">MKKTLLVAALLAGFAGAVEAKTSVTLYGRIDAGIGYSQKTIRSTSAQGSDTVTKIGAIVNGQSSSRWGLKGSEDLGNGLSAIFQIESGFDSVLGSNKAGQLFNRKAILGLKGGFGTLTVGLQNNIADDLISQGMDWGNADAGDAHGALSYRLKELPTVKYLSNDNNGLVFGIQGGYKRTGTKVDSGSSNGVNTNTYDSSSYMGIGIGYKKNKLSFGITFDSLQTRDKKAVGADANGNVKYDVVKTNAKALTVGGGYDFGAVELFLGYGRQWDGFFGGDALGVKAAEQQPGGNEVEPISNMWFAGISAPVGDASKVHFKYWGGNATPDDNAQNNSQNDYTIMGHGFALGFEHKLSKRTNVYVQGSYMYTKSDAQGARSDSNSEFKVGLRHRF</sequence>
<evidence type="ECO:0000256" key="6">
    <source>
        <dbReference type="ARBA" id="ARBA00022729"/>
    </source>
</evidence>
<keyword evidence="10" id="KW-0998">Cell outer membrane</keyword>
<dbReference type="CDD" id="cd00342">
    <property type="entry name" value="gram_neg_porins"/>
    <property type="match status" value="1"/>
</dbReference>
<evidence type="ECO:0000259" key="13">
    <source>
        <dbReference type="Pfam" id="PF13609"/>
    </source>
</evidence>
<name>G4QCX4_TAYAM</name>
<evidence type="ECO:0000256" key="9">
    <source>
        <dbReference type="ARBA" id="ARBA00023136"/>
    </source>
</evidence>
<feature type="region of interest" description="Disordered" evidence="11">
    <location>
        <begin position="371"/>
        <end position="391"/>
    </location>
</feature>
<dbReference type="Gene3D" id="2.40.160.10">
    <property type="entry name" value="Porin"/>
    <property type="match status" value="1"/>
</dbReference>
<dbReference type="PANTHER" id="PTHR34501">
    <property type="entry name" value="PROTEIN YDDL-RELATED"/>
    <property type="match status" value="1"/>
</dbReference>
<dbReference type="eggNOG" id="COG3203">
    <property type="taxonomic scope" value="Bacteria"/>
</dbReference>
<dbReference type="Pfam" id="PF13609">
    <property type="entry name" value="Porin_4"/>
    <property type="match status" value="1"/>
</dbReference>
<reference key="1">
    <citation type="submission" date="2011-09" db="EMBL/GenBank/DDBJ databases">
        <title>Genomic characterization of the Taylorella genus.</title>
        <authorList>
            <person name="Hebert L."/>
            <person name="Moumen B."/>
            <person name="Pons N."/>
            <person name="Duquesne F."/>
            <person name="Breuil M.-F."/>
            <person name="Goux D."/>
            <person name="Batto J.-M."/>
            <person name="Renault P."/>
            <person name="Laugier C."/>
            <person name="Petry S."/>
        </authorList>
    </citation>
    <scope>NUCLEOTIDE SEQUENCE</scope>
    <source>
        <strain>MCE3</strain>
    </source>
</reference>
<dbReference type="InterPro" id="IPR001702">
    <property type="entry name" value="Porin_Gram-ve"/>
</dbReference>
<evidence type="ECO:0000256" key="10">
    <source>
        <dbReference type="ARBA" id="ARBA00023237"/>
    </source>
</evidence>
<keyword evidence="8" id="KW-0626">Porin</keyword>
<dbReference type="HOGENOM" id="CLU_038238_1_2_4"/>
<dbReference type="GO" id="GO:0034220">
    <property type="term" value="P:monoatomic ion transmembrane transport"/>
    <property type="evidence" value="ECO:0007669"/>
    <property type="project" value="InterPro"/>
</dbReference>
<dbReference type="GO" id="GO:0046930">
    <property type="term" value="C:pore complex"/>
    <property type="evidence" value="ECO:0007669"/>
    <property type="project" value="UniProtKB-KW"/>
</dbReference>
<evidence type="ECO:0000256" key="3">
    <source>
        <dbReference type="ARBA" id="ARBA00022448"/>
    </source>
</evidence>
<dbReference type="PRINTS" id="PR00182">
    <property type="entry name" value="ECOLNEIPORIN"/>
</dbReference>
<dbReference type="InterPro" id="IPR023614">
    <property type="entry name" value="Porin_dom_sf"/>
</dbReference>
<keyword evidence="4" id="KW-1134">Transmembrane beta strand</keyword>
<keyword evidence="9" id="KW-0472">Membrane</keyword>
<proteinExistence type="predicted"/>
<evidence type="ECO:0000313" key="15">
    <source>
        <dbReference type="Proteomes" id="UP000009284"/>
    </source>
</evidence>
<keyword evidence="5" id="KW-0812">Transmembrane</keyword>
<evidence type="ECO:0000256" key="11">
    <source>
        <dbReference type="SAM" id="MobiDB-lite"/>
    </source>
</evidence>
<evidence type="ECO:0000256" key="12">
    <source>
        <dbReference type="SAM" id="SignalP"/>
    </source>
</evidence>
<evidence type="ECO:0000256" key="2">
    <source>
        <dbReference type="ARBA" id="ARBA00011233"/>
    </source>
</evidence>